<dbReference type="InterPro" id="IPR004358">
    <property type="entry name" value="Sig_transdc_His_kin-like_C"/>
</dbReference>
<dbReference type="GO" id="GO:0009927">
    <property type="term" value="F:histidine phosphotransfer kinase activity"/>
    <property type="evidence" value="ECO:0007669"/>
    <property type="project" value="TreeGrafter"/>
</dbReference>
<dbReference type="Pfam" id="PF02518">
    <property type="entry name" value="HATPase_c"/>
    <property type="match status" value="1"/>
</dbReference>
<feature type="non-terminal residue" evidence="6">
    <location>
        <position position="1"/>
    </location>
</feature>
<comment type="caution">
    <text evidence="6">The sequence shown here is derived from an EMBL/GenBank/DDBJ whole genome shotgun (WGS) entry which is preliminary data.</text>
</comment>
<evidence type="ECO:0000259" key="5">
    <source>
        <dbReference type="PROSITE" id="PS50109"/>
    </source>
</evidence>
<feature type="domain" description="Histidine kinase" evidence="5">
    <location>
        <begin position="1"/>
        <end position="89"/>
    </location>
</feature>
<dbReference type="Gene3D" id="3.30.565.10">
    <property type="entry name" value="Histidine kinase-like ATPase, C-terminal domain"/>
    <property type="match status" value="1"/>
</dbReference>
<dbReference type="PRINTS" id="PR00344">
    <property type="entry name" value="BCTRLSENSOR"/>
</dbReference>
<dbReference type="SUPFAM" id="SSF55874">
    <property type="entry name" value="ATPase domain of HSP90 chaperone/DNA topoisomerase II/histidine kinase"/>
    <property type="match status" value="1"/>
</dbReference>
<dbReference type="InterPro" id="IPR005467">
    <property type="entry name" value="His_kinase_dom"/>
</dbReference>
<evidence type="ECO:0000256" key="3">
    <source>
        <dbReference type="ARBA" id="ARBA00022679"/>
    </source>
</evidence>
<evidence type="ECO:0000256" key="1">
    <source>
        <dbReference type="ARBA" id="ARBA00000085"/>
    </source>
</evidence>
<evidence type="ECO:0000256" key="4">
    <source>
        <dbReference type="ARBA" id="ARBA00022777"/>
    </source>
</evidence>
<dbReference type="GO" id="GO:0000155">
    <property type="term" value="F:phosphorelay sensor kinase activity"/>
    <property type="evidence" value="ECO:0007669"/>
    <property type="project" value="TreeGrafter"/>
</dbReference>
<keyword evidence="4" id="KW-0418">Kinase</keyword>
<gene>
    <name evidence="6" type="ORF">S03H2_13533</name>
</gene>
<dbReference type="PROSITE" id="PS50109">
    <property type="entry name" value="HIS_KIN"/>
    <property type="match status" value="1"/>
</dbReference>
<protein>
    <recommendedName>
        <fullName evidence="2">histidine kinase</fullName>
        <ecNumber evidence="2">2.7.13.3</ecNumber>
    </recommendedName>
</protein>
<dbReference type="PANTHER" id="PTHR43047:SF72">
    <property type="entry name" value="OSMOSENSING HISTIDINE PROTEIN KINASE SLN1"/>
    <property type="match status" value="1"/>
</dbReference>
<dbReference type="PANTHER" id="PTHR43047">
    <property type="entry name" value="TWO-COMPONENT HISTIDINE PROTEIN KINASE"/>
    <property type="match status" value="1"/>
</dbReference>
<organism evidence="6">
    <name type="scientific">marine sediment metagenome</name>
    <dbReference type="NCBI Taxonomy" id="412755"/>
    <lineage>
        <taxon>unclassified sequences</taxon>
        <taxon>metagenomes</taxon>
        <taxon>ecological metagenomes</taxon>
    </lineage>
</organism>
<dbReference type="GO" id="GO:0005886">
    <property type="term" value="C:plasma membrane"/>
    <property type="evidence" value="ECO:0007669"/>
    <property type="project" value="TreeGrafter"/>
</dbReference>
<dbReference type="EMBL" id="BARU01006868">
    <property type="protein sequence ID" value="GAH38039.1"/>
    <property type="molecule type" value="Genomic_DNA"/>
</dbReference>
<dbReference type="InterPro" id="IPR003594">
    <property type="entry name" value="HATPase_dom"/>
</dbReference>
<evidence type="ECO:0000256" key="2">
    <source>
        <dbReference type="ARBA" id="ARBA00012438"/>
    </source>
</evidence>
<evidence type="ECO:0000313" key="6">
    <source>
        <dbReference type="EMBL" id="GAH38039.1"/>
    </source>
</evidence>
<comment type="catalytic activity">
    <reaction evidence="1">
        <text>ATP + protein L-histidine = ADP + protein N-phospho-L-histidine.</text>
        <dbReference type="EC" id="2.7.13.3"/>
    </reaction>
</comment>
<dbReference type="EC" id="2.7.13.3" evidence="2"/>
<name>X1G901_9ZZZZ</name>
<dbReference type="SMART" id="SM00387">
    <property type="entry name" value="HATPase_c"/>
    <property type="match status" value="1"/>
</dbReference>
<keyword evidence="3" id="KW-0808">Transferase</keyword>
<dbReference type="AlphaFoldDB" id="X1G901"/>
<accession>X1G901</accession>
<proteinExistence type="predicted"/>
<sequence length="91" mass="10311">IKSEIKNEFIIISIKDNGIGISDEEKERIFKQFGKVERYGQGLDIISEGSGLGLYISKKIIELHGGEIWVESEGRNKGSTFYFSLPIIKKF</sequence>
<reference evidence="6" key="1">
    <citation type="journal article" date="2014" name="Front. Microbiol.">
        <title>High frequency of phylogenetically diverse reductive dehalogenase-homologous genes in deep subseafloor sedimentary metagenomes.</title>
        <authorList>
            <person name="Kawai M."/>
            <person name="Futagami T."/>
            <person name="Toyoda A."/>
            <person name="Takaki Y."/>
            <person name="Nishi S."/>
            <person name="Hori S."/>
            <person name="Arai W."/>
            <person name="Tsubouchi T."/>
            <person name="Morono Y."/>
            <person name="Uchiyama I."/>
            <person name="Ito T."/>
            <person name="Fujiyama A."/>
            <person name="Inagaki F."/>
            <person name="Takami H."/>
        </authorList>
    </citation>
    <scope>NUCLEOTIDE SEQUENCE</scope>
    <source>
        <strain evidence="6">Expedition CK06-06</strain>
    </source>
</reference>
<dbReference type="InterPro" id="IPR036890">
    <property type="entry name" value="HATPase_C_sf"/>
</dbReference>